<evidence type="ECO:0000256" key="1">
    <source>
        <dbReference type="ARBA" id="ARBA00006814"/>
    </source>
</evidence>
<sequence>MMTSSPIGILGVGNLLLSDEGFGVHFIRYLNRRYTLPDQVAILDGGTSGIMLAPFIEDVRLLYVIDTVAVDAEPGSIHCFSEDDVRAGNIQARMSPHQVGLLEILDICRLRDKAPERVRMITVVPADLSTGIDLSARLRPKLAEVMATLTDLLAGENVFPQVKETVSRA</sequence>
<dbReference type="GO" id="GO:0004190">
    <property type="term" value="F:aspartic-type endopeptidase activity"/>
    <property type="evidence" value="ECO:0007669"/>
    <property type="project" value="UniProtKB-KW"/>
</dbReference>
<dbReference type="PRINTS" id="PR00446">
    <property type="entry name" value="HYDRGNUPTAKE"/>
</dbReference>
<dbReference type="NCBIfam" id="TIGR00072">
    <property type="entry name" value="hydrog_prot"/>
    <property type="match status" value="1"/>
</dbReference>
<evidence type="ECO:0000256" key="2">
    <source>
        <dbReference type="ARBA" id="ARBA00022670"/>
    </source>
</evidence>
<evidence type="ECO:0000256" key="3">
    <source>
        <dbReference type="ARBA" id="ARBA00022750"/>
    </source>
</evidence>
<name>A0A3B0VTC5_9ZZZZ</name>
<protein>
    <submittedName>
        <fullName evidence="5">Hydrogenase maturation protease</fullName>
        <ecNumber evidence="5">3.4.24.-</ecNumber>
    </submittedName>
</protein>
<dbReference type="InterPro" id="IPR023430">
    <property type="entry name" value="Pept_HybD-like_dom_sf"/>
</dbReference>
<accession>A0A3B0VTC5</accession>
<dbReference type="InterPro" id="IPR000671">
    <property type="entry name" value="Peptidase_A31"/>
</dbReference>
<organism evidence="5">
    <name type="scientific">hydrothermal vent metagenome</name>
    <dbReference type="NCBI Taxonomy" id="652676"/>
    <lineage>
        <taxon>unclassified sequences</taxon>
        <taxon>metagenomes</taxon>
        <taxon>ecological metagenomes</taxon>
    </lineage>
</organism>
<dbReference type="CDD" id="cd06062">
    <property type="entry name" value="H2MP_MemB-H2up"/>
    <property type="match status" value="1"/>
</dbReference>
<dbReference type="Pfam" id="PF01750">
    <property type="entry name" value="HycI"/>
    <property type="match status" value="1"/>
</dbReference>
<gene>
    <name evidence="5" type="ORF">MNBD_DELTA04-642</name>
</gene>
<evidence type="ECO:0000313" key="5">
    <source>
        <dbReference type="EMBL" id="VAW40109.1"/>
    </source>
</evidence>
<dbReference type="EMBL" id="UOEY01000095">
    <property type="protein sequence ID" value="VAW40109.1"/>
    <property type="molecule type" value="Genomic_DNA"/>
</dbReference>
<keyword evidence="3" id="KW-0064">Aspartyl protease</keyword>
<reference evidence="5" key="1">
    <citation type="submission" date="2018-06" db="EMBL/GenBank/DDBJ databases">
        <authorList>
            <person name="Zhirakovskaya E."/>
        </authorList>
    </citation>
    <scope>NUCLEOTIDE SEQUENCE</scope>
</reference>
<dbReference type="GO" id="GO:0008047">
    <property type="term" value="F:enzyme activator activity"/>
    <property type="evidence" value="ECO:0007669"/>
    <property type="project" value="InterPro"/>
</dbReference>
<proteinExistence type="inferred from homology"/>
<dbReference type="AlphaFoldDB" id="A0A3B0VTC5"/>
<comment type="similarity">
    <text evidence="1">Belongs to the peptidase A31 family.</text>
</comment>
<dbReference type="Gene3D" id="3.40.50.1450">
    <property type="entry name" value="HybD-like"/>
    <property type="match status" value="1"/>
</dbReference>
<evidence type="ECO:0000256" key="4">
    <source>
        <dbReference type="ARBA" id="ARBA00022801"/>
    </source>
</evidence>
<dbReference type="EC" id="3.4.24.-" evidence="5"/>
<keyword evidence="4 5" id="KW-0378">Hydrolase</keyword>
<dbReference type="SUPFAM" id="SSF53163">
    <property type="entry name" value="HybD-like"/>
    <property type="match status" value="1"/>
</dbReference>
<keyword evidence="2 5" id="KW-0645">Protease</keyword>
<dbReference type="PANTHER" id="PTHR30302:SF1">
    <property type="entry name" value="HYDROGENASE 2 MATURATION PROTEASE"/>
    <property type="match status" value="1"/>
</dbReference>
<dbReference type="PANTHER" id="PTHR30302">
    <property type="entry name" value="HYDROGENASE 1 MATURATION PROTEASE"/>
    <property type="match status" value="1"/>
</dbReference>
<dbReference type="GO" id="GO:0016485">
    <property type="term" value="P:protein processing"/>
    <property type="evidence" value="ECO:0007669"/>
    <property type="project" value="TreeGrafter"/>
</dbReference>